<keyword evidence="1" id="KW-0812">Transmembrane</keyword>
<name>A0A1I0ELW5_9FIRM</name>
<dbReference type="Proteomes" id="UP000198508">
    <property type="component" value="Unassembled WGS sequence"/>
</dbReference>
<sequence length="130" mass="14253">MKKYIPLHLINLYLFPIAQYILTLRRHPDCDTGDLGLGLLIGTIPLGCFLISLLYGLRPQNPLILHAVLCPFLALPIALLDIVAGPTLLNHLQGAYILYTGYFTISLLGSLTGRLLTLAHTALVSRLPPK</sequence>
<feature type="transmembrane region" description="Helical" evidence="1">
    <location>
        <begin position="6"/>
        <end position="23"/>
    </location>
</feature>
<evidence type="ECO:0000256" key="1">
    <source>
        <dbReference type="SAM" id="Phobius"/>
    </source>
</evidence>
<dbReference type="RefSeq" id="WP_092362342.1">
    <property type="nucleotide sequence ID" value="NZ_DAINWJ010000342.1"/>
</dbReference>
<gene>
    <name evidence="2" type="ORF">SAMN05216313_106216</name>
</gene>
<accession>A0A1I0ELW5</accession>
<feature type="transmembrane region" description="Helical" evidence="1">
    <location>
        <begin position="96"/>
        <end position="116"/>
    </location>
</feature>
<feature type="transmembrane region" description="Helical" evidence="1">
    <location>
        <begin position="35"/>
        <end position="57"/>
    </location>
</feature>
<feature type="transmembrane region" description="Helical" evidence="1">
    <location>
        <begin position="63"/>
        <end position="84"/>
    </location>
</feature>
<evidence type="ECO:0000313" key="3">
    <source>
        <dbReference type="Proteomes" id="UP000198508"/>
    </source>
</evidence>
<keyword evidence="1" id="KW-1133">Transmembrane helix</keyword>
<organism evidence="2 3">
    <name type="scientific">Enterocloster lavalensis</name>
    <dbReference type="NCBI Taxonomy" id="460384"/>
    <lineage>
        <taxon>Bacteria</taxon>
        <taxon>Bacillati</taxon>
        <taxon>Bacillota</taxon>
        <taxon>Clostridia</taxon>
        <taxon>Lachnospirales</taxon>
        <taxon>Lachnospiraceae</taxon>
        <taxon>Enterocloster</taxon>
    </lineage>
</organism>
<dbReference type="AlphaFoldDB" id="A0A1I0ELW5"/>
<reference evidence="3" key="1">
    <citation type="submission" date="2016-10" db="EMBL/GenBank/DDBJ databases">
        <authorList>
            <person name="Varghese N."/>
            <person name="Submissions S."/>
        </authorList>
    </citation>
    <scope>NUCLEOTIDE SEQUENCE [LARGE SCALE GENOMIC DNA]</scope>
    <source>
        <strain evidence="3">NLAE-zl-G277</strain>
    </source>
</reference>
<proteinExistence type="predicted"/>
<dbReference type="EMBL" id="FOIM01000006">
    <property type="protein sequence ID" value="SET46205.1"/>
    <property type="molecule type" value="Genomic_DNA"/>
</dbReference>
<keyword evidence="1" id="KW-0472">Membrane</keyword>
<evidence type="ECO:0000313" key="2">
    <source>
        <dbReference type="EMBL" id="SET46205.1"/>
    </source>
</evidence>
<protein>
    <submittedName>
        <fullName evidence="2">Uncharacterized protein</fullName>
    </submittedName>
</protein>
<keyword evidence="3" id="KW-1185">Reference proteome</keyword>
<dbReference type="GeneID" id="93276583"/>